<protein>
    <submittedName>
        <fullName evidence="1">Uncharacterized protein</fullName>
    </submittedName>
</protein>
<proteinExistence type="predicted"/>
<gene>
    <name evidence="1" type="ORF">LCGC14_0789540</name>
</gene>
<evidence type="ECO:0000313" key="1">
    <source>
        <dbReference type="EMBL" id="KKN34850.1"/>
    </source>
</evidence>
<dbReference type="AlphaFoldDB" id="A0A0F9PT27"/>
<name>A0A0F9PT27_9ZZZZ</name>
<reference evidence="1" key="1">
    <citation type="journal article" date="2015" name="Nature">
        <title>Complex archaea that bridge the gap between prokaryotes and eukaryotes.</title>
        <authorList>
            <person name="Spang A."/>
            <person name="Saw J.H."/>
            <person name="Jorgensen S.L."/>
            <person name="Zaremba-Niedzwiedzka K."/>
            <person name="Martijn J."/>
            <person name="Lind A.E."/>
            <person name="van Eijk R."/>
            <person name="Schleper C."/>
            <person name="Guy L."/>
            <person name="Ettema T.J."/>
        </authorList>
    </citation>
    <scope>NUCLEOTIDE SEQUENCE</scope>
</reference>
<organism evidence="1">
    <name type="scientific">marine sediment metagenome</name>
    <dbReference type="NCBI Taxonomy" id="412755"/>
    <lineage>
        <taxon>unclassified sequences</taxon>
        <taxon>metagenomes</taxon>
        <taxon>ecological metagenomes</taxon>
    </lineage>
</organism>
<comment type="caution">
    <text evidence="1">The sequence shown here is derived from an EMBL/GenBank/DDBJ whole genome shotgun (WGS) entry which is preliminary data.</text>
</comment>
<dbReference type="EMBL" id="LAZR01002080">
    <property type="protein sequence ID" value="KKN34850.1"/>
    <property type="molecule type" value="Genomic_DNA"/>
</dbReference>
<sequence length="129" mass="15151">MEKRSTNIRFCISVNSRKVNLEEFNAKLRKLLVHFDIRKGDYTGKHNLSGLFINMVNETYKDVFGNNNPTDVVEKEWDVINVNNVREDIKNRFGHKLKKYGAKSVLYNDMKKYIIGILLEIEKRGLKTK</sequence>
<accession>A0A0F9PT27</accession>